<dbReference type="SUPFAM" id="SSF48371">
    <property type="entry name" value="ARM repeat"/>
    <property type="match status" value="3"/>
</dbReference>
<organism evidence="11 12">
    <name type="scientific">Oncorhynchus kisutch</name>
    <name type="common">Coho salmon</name>
    <name type="synonym">Salmo kisutch</name>
    <dbReference type="NCBI Taxonomy" id="8019"/>
    <lineage>
        <taxon>Eukaryota</taxon>
        <taxon>Metazoa</taxon>
        <taxon>Chordata</taxon>
        <taxon>Craniata</taxon>
        <taxon>Vertebrata</taxon>
        <taxon>Euteleostomi</taxon>
        <taxon>Actinopterygii</taxon>
        <taxon>Neopterygii</taxon>
        <taxon>Teleostei</taxon>
        <taxon>Protacanthopterygii</taxon>
        <taxon>Salmoniformes</taxon>
        <taxon>Salmonidae</taxon>
        <taxon>Salmoninae</taxon>
        <taxon>Oncorhynchus</taxon>
    </lineage>
</organism>
<evidence type="ECO:0000313" key="12">
    <source>
        <dbReference type="Proteomes" id="UP000694557"/>
    </source>
</evidence>
<feature type="compositionally biased region" description="Basic and acidic residues" evidence="8">
    <location>
        <begin position="511"/>
        <end position="530"/>
    </location>
</feature>
<dbReference type="PANTHER" id="PTHR23253">
    <property type="entry name" value="EUKARYOTIC TRANSLATION INITIATION FACTOR 4 GAMMA"/>
    <property type="match status" value="1"/>
</dbReference>
<dbReference type="SMART" id="SM00543">
    <property type="entry name" value="MIF4G"/>
    <property type="match status" value="1"/>
</dbReference>
<dbReference type="FunFam" id="1.25.40.180:FF:000003">
    <property type="entry name" value="Putative eukaryotic translation initiation factor 4 gamma 1"/>
    <property type="match status" value="1"/>
</dbReference>
<feature type="compositionally biased region" description="Basic and acidic residues" evidence="8">
    <location>
        <begin position="1204"/>
        <end position="1250"/>
    </location>
</feature>
<keyword evidence="5" id="KW-0694">RNA-binding</keyword>
<comment type="similarity">
    <text evidence="1">Belongs to the eukaryotic initiation factor 4G family.</text>
</comment>
<dbReference type="SMART" id="SM00544">
    <property type="entry name" value="MA3"/>
    <property type="match status" value="1"/>
</dbReference>
<dbReference type="PANTHER" id="PTHR23253:SF10">
    <property type="entry name" value="EUKARYOTIC TRANSLATION INITIATION FACTOR 4 GAMMA 1"/>
    <property type="match status" value="1"/>
</dbReference>
<feature type="region of interest" description="Disordered" evidence="8">
    <location>
        <begin position="723"/>
        <end position="749"/>
    </location>
</feature>
<dbReference type="InterPro" id="IPR016024">
    <property type="entry name" value="ARM-type_fold"/>
</dbReference>
<dbReference type="Pfam" id="PF02854">
    <property type="entry name" value="MIF4G"/>
    <property type="match status" value="1"/>
</dbReference>
<feature type="region of interest" description="Disordered" evidence="8">
    <location>
        <begin position="642"/>
        <end position="709"/>
    </location>
</feature>
<feature type="coiled-coil region" evidence="7">
    <location>
        <begin position="1463"/>
        <end position="1490"/>
    </location>
</feature>
<feature type="compositionally biased region" description="Gly residues" evidence="8">
    <location>
        <begin position="1023"/>
        <end position="1039"/>
    </location>
</feature>
<evidence type="ECO:0000256" key="4">
    <source>
        <dbReference type="ARBA" id="ARBA00022845"/>
    </source>
</evidence>
<keyword evidence="7" id="KW-0175">Coiled coil</keyword>
<dbReference type="FunFam" id="1.25.40.180:FF:000001">
    <property type="entry name" value="Eukaryotic translation initiation factor 4 gamma, 3, putative"/>
    <property type="match status" value="1"/>
</dbReference>
<feature type="compositionally biased region" description="Basic and acidic residues" evidence="8">
    <location>
        <begin position="1150"/>
        <end position="1196"/>
    </location>
</feature>
<dbReference type="InterPro" id="IPR003891">
    <property type="entry name" value="Initiation_fac_eIF4g_MI"/>
</dbReference>
<feature type="compositionally biased region" description="Polar residues" evidence="8">
    <location>
        <begin position="1128"/>
        <end position="1138"/>
    </location>
</feature>
<dbReference type="GO" id="GO:0003729">
    <property type="term" value="F:mRNA binding"/>
    <property type="evidence" value="ECO:0007669"/>
    <property type="project" value="TreeGrafter"/>
</dbReference>
<name>A0A8C7IG89_ONCKI</name>
<feature type="region of interest" description="Disordered" evidence="8">
    <location>
        <begin position="1099"/>
        <end position="1262"/>
    </location>
</feature>
<dbReference type="SMART" id="SM00515">
    <property type="entry name" value="eIF5C"/>
    <property type="match status" value="1"/>
</dbReference>
<evidence type="ECO:0000256" key="2">
    <source>
        <dbReference type="ARBA" id="ARBA00022540"/>
    </source>
</evidence>
<feature type="region of interest" description="Disordered" evidence="8">
    <location>
        <begin position="182"/>
        <end position="417"/>
    </location>
</feature>
<evidence type="ECO:0000259" key="10">
    <source>
        <dbReference type="PROSITE" id="PS51366"/>
    </source>
</evidence>
<dbReference type="InterPro" id="IPR003307">
    <property type="entry name" value="W2_domain"/>
</dbReference>
<feature type="compositionally biased region" description="Gly residues" evidence="8">
    <location>
        <begin position="668"/>
        <end position="690"/>
    </location>
</feature>
<dbReference type="FunFam" id="1.25.40.180:FF:000002">
    <property type="entry name" value="Eukaryotic translation initiation factor 4 gamma, 3, putative"/>
    <property type="match status" value="1"/>
</dbReference>
<feature type="compositionally biased region" description="Polar residues" evidence="8">
    <location>
        <begin position="532"/>
        <end position="545"/>
    </location>
</feature>
<dbReference type="PROSITE" id="PS51363">
    <property type="entry name" value="W2"/>
    <property type="match status" value="1"/>
</dbReference>
<feature type="compositionally biased region" description="Pro residues" evidence="8">
    <location>
        <begin position="315"/>
        <end position="333"/>
    </location>
</feature>
<evidence type="ECO:0000256" key="7">
    <source>
        <dbReference type="SAM" id="Coils"/>
    </source>
</evidence>
<evidence type="ECO:0000256" key="8">
    <source>
        <dbReference type="SAM" id="MobiDB-lite"/>
    </source>
</evidence>
<dbReference type="GO" id="GO:0016281">
    <property type="term" value="C:eukaryotic translation initiation factor 4F complex"/>
    <property type="evidence" value="ECO:0007669"/>
    <property type="project" value="TreeGrafter"/>
</dbReference>
<evidence type="ECO:0000256" key="5">
    <source>
        <dbReference type="ARBA" id="ARBA00022884"/>
    </source>
</evidence>
<dbReference type="InterPro" id="IPR003890">
    <property type="entry name" value="MIF4G-like_typ-3"/>
</dbReference>
<reference evidence="11" key="1">
    <citation type="submission" date="2025-08" db="UniProtKB">
        <authorList>
            <consortium name="Ensembl"/>
        </authorList>
    </citation>
    <scope>IDENTIFICATION</scope>
</reference>
<evidence type="ECO:0000256" key="1">
    <source>
        <dbReference type="ARBA" id="ARBA00005775"/>
    </source>
</evidence>
<feature type="compositionally biased region" description="Polar residues" evidence="8">
    <location>
        <begin position="1042"/>
        <end position="1052"/>
    </location>
</feature>
<evidence type="ECO:0000256" key="6">
    <source>
        <dbReference type="ARBA" id="ARBA00022917"/>
    </source>
</evidence>
<dbReference type="Proteomes" id="UP000694557">
    <property type="component" value="Unassembled WGS sequence"/>
</dbReference>
<dbReference type="Pfam" id="PF02020">
    <property type="entry name" value="W2"/>
    <property type="match status" value="1"/>
</dbReference>
<sequence>MNKASQPITGPPSATHPAPSPGIQQATFPPGQPPSVVFATPPPQMNPAPQHRQFAPGPRALHQQGGFRSLQPYYSRPSLPSNAPRVPPSSTPRPVAPTHVYQPGQQMMMIPSQQIPFPNQQGPAYFIPGQYRSTYVATPQQYPVPPGTPGFYPGTSPAEYAGAYYPAQQQYTSSVPAAPVIMNPPLQQQQPPPQQQIHPKRERKQIIIRDPNQGGRDITEEIMSGGTRSGTTPTPPQVSDDSSESSISGSEGPAVGQADGENVTPVVVRPDDRGNPAATLITVPPELVKTYPAPTEVKLPETNNTMDAPAAAPAPSAPEVPAYPAPLPEPRPTPAAEEREEVKIKEEVAEARQEPPPAKEEEPAALSINMPTPQAAEPPPESPIAQPEELRLPNGLPLPSPQDPEKMSAESSECDVSPIAEPEVAQLQSEAPMPKLTPVAVTATPAPIVKATPAPIAQAPPVLAETATTTVVTAPRVEDEMDSPPPQSTTPAGESSMQAAVSVPKKKRKMKDLNKKEAVGDLLDAFKEEQVVESTPEQATPTSASDAKEPRPANTPAVEEVDETWEEKEDKLDAENIEPKPEDLKYQYKEELCRPIDPEEKKRYDRDFLLGFQFISAAMSKPEGLPQISDVVLDKANKAPLRQLDPSRLPGMNMGPDFTPSFANLGRPGMGGGGGGHRGGPPSGMGGGGPRRSQQGQRKEPRRIINISSSLTEDVKLNKAEKAWKPAVKKATSGQAAPEEESDDSEQAKTQELFKRVRSILNKLTPQMFQQLMKQVTELTIDTEERLKGVIDLIFEKAISEPNFSVAYANMCRCLIGLKVPTTDKPGVTVNFRKLLLNRCQKEFEKDKDDDVIFEKKQKELDAAATEEKDRLKAELEEAKDKARRRSLGNIKFIGELFKLKMLTEAIMHDCIVKLLKNHDEESLECLCRLLSTIGKDLDFEKAKPRMDQYFAQMDKIIKEKKTSSRIRFMLQDVLDLRRNTWVPRRGEQGPKTIDQIHKDAELEEHREVLKVQQQLLNQNTRGGVGGRGGGGRDQGSRGGQHPQTGQRSQPQDEGWNTVPISTKSRPIDTSRLSKITKPGALDFNNQLLAPQLGGKGMWGSWGKGSSGGTTGAKPACEATPESGGRPATSTLNRFSALQPQQPSSSGPSHDSDRRVPQRNSSSRDRGSDRFERHDRGSNDRFDRRDDRRDDRDRNRPPVTKRSFSRETEEHSREREHRGPADPVRRVASMTDDRSSRDRARSKDNVKREAALTPPPAQNKPALSEEMLEKKSTAIIEEYLHINDMKEALQCVVEMNSTPLLFVFVRSGLESTLERSPIARERMGLLLHQLYKAGTLPKEQYYRGLQEILEVAEDMAIDVPHIWLYLAELITPMLHEGGIPMGQLFKEISKPLVPQGMAGVLLVQILTLLCKGMSHKKAGAMWREAGLSWKDFLPEDEDVNKFVTEKNVEFTLGGGGDDETEKSRKKELSSEELNKQLDRLIQDKADNQRIYDWVEANLDEMQMSSNMFVRALMTSICQSAIICENPYKLDAKVITRRAKLLHKYLKDEQKELQALYALQALMVEMEQPANLLRMFFDTLYDEDVIKEEAFNKWESSKDPAEMQGKGVALKSVTAFFTWLREAEDEESDNNS</sequence>
<protein>
    <submittedName>
        <fullName evidence="11">Eukaryotic translation initiation factor 4 gamma 1</fullName>
    </submittedName>
</protein>
<accession>A0A8C7IG89</accession>
<feature type="compositionally biased region" description="Basic and acidic residues" evidence="8">
    <location>
        <begin position="568"/>
        <end position="583"/>
    </location>
</feature>
<dbReference type="Gene3D" id="1.25.40.180">
    <property type="match status" value="3"/>
</dbReference>
<dbReference type="Pfam" id="PF02847">
    <property type="entry name" value="MA3"/>
    <property type="match status" value="1"/>
</dbReference>
<dbReference type="GeneTree" id="ENSGT00940000154648"/>
<feature type="compositionally biased region" description="Polar residues" evidence="8">
    <location>
        <begin position="489"/>
        <end position="499"/>
    </location>
</feature>
<dbReference type="GO" id="GO:0003743">
    <property type="term" value="F:translation initiation factor activity"/>
    <property type="evidence" value="ECO:0007669"/>
    <property type="project" value="UniProtKB-KW"/>
</dbReference>
<reference evidence="11" key="2">
    <citation type="submission" date="2025-09" db="UniProtKB">
        <authorList>
            <consortium name="Ensembl"/>
        </authorList>
    </citation>
    <scope>IDENTIFICATION</scope>
</reference>
<feature type="region of interest" description="Disordered" evidence="8">
    <location>
        <begin position="1017"/>
        <end position="1072"/>
    </location>
</feature>
<feature type="region of interest" description="Disordered" evidence="8">
    <location>
        <begin position="1"/>
        <end position="97"/>
    </location>
</feature>
<keyword evidence="4" id="KW-0810">Translation regulation</keyword>
<feature type="domain" description="MI" evidence="10">
    <location>
        <begin position="1267"/>
        <end position="1389"/>
    </location>
</feature>
<evidence type="ECO:0000259" key="9">
    <source>
        <dbReference type="PROSITE" id="PS51363"/>
    </source>
</evidence>
<keyword evidence="3" id="KW-0597">Phosphoprotein</keyword>
<dbReference type="CDD" id="cd11559">
    <property type="entry name" value="W2_eIF4G1_like"/>
    <property type="match status" value="1"/>
</dbReference>
<evidence type="ECO:0000313" key="11">
    <source>
        <dbReference type="Ensembl" id="ENSOKIP00005073194.1"/>
    </source>
</evidence>
<proteinExistence type="inferred from homology"/>
<keyword evidence="2" id="KW-0396">Initiation factor</keyword>
<feature type="domain" description="W2" evidence="9">
    <location>
        <begin position="1458"/>
        <end position="1629"/>
    </location>
</feature>
<dbReference type="Ensembl" id="ENSOKIT00005077988.1">
    <property type="protein sequence ID" value="ENSOKIP00005073194.1"/>
    <property type="gene ID" value="ENSOKIG00005025744.1"/>
</dbReference>
<dbReference type="GO" id="GO:0006417">
    <property type="term" value="P:regulation of translation"/>
    <property type="evidence" value="ECO:0007669"/>
    <property type="project" value="UniProtKB-KW"/>
</dbReference>
<keyword evidence="6" id="KW-0648">Protein biosynthesis</keyword>
<feature type="compositionally biased region" description="Basic and acidic residues" evidence="8">
    <location>
        <begin position="336"/>
        <end position="362"/>
    </location>
</feature>
<feature type="compositionally biased region" description="Gly residues" evidence="8">
    <location>
        <begin position="1099"/>
        <end position="1111"/>
    </location>
</feature>
<keyword evidence="12" id="KW-1185">Reference proteome</keyword>
<feature type="region of interest" description="Disordered" evidence="8">
    <location>
        <begin position="474"/>
        <end position="583"/>
    </location>
</feature>
<feature type="compositionally biased region" description="Pro residues" evidence="8">
    <location>
        <begin position="85"/>
        <end position="95"/>
    </location>
</feature>
<evidence type="ECO:0000256" key="3">
    <source>
        <dbReference type="ARBA" id="ARBA00022553"/>
    </source>
</evidence>
<feature type="compositionally biased region" description="Low complexity" evidence="8">
    <location>
        <begin position="1139"/>
        <end position="1149"/>
    </location>
</feature>
<dbReference type="PROSITE" id="PS51366">
    <property type="entry name" value="MI"/>
    <property type="match status" value="1"/>
</dbReference>
<gene>
    <name evidence="11" type="primary">EIF4G1</name>
</gene>